<evidence type="ECO:0000313" key="4">
    <source>
        <dbReference type="EMBL" id="CAD9018636.1"/>
    </source>
</evidence>
<dbReference type="AlphaFoldDB" id="A0A7S1IPJ5"/>
<dbReference type="EMBL" id="HBGA01079719">
    <property type="protein sequence ID" value="CAD9018636.1"/>
    <property type="molecule type" value="Transcribed_RNA"/>
</dbReference>
<evidence type="ECO:0000256" key="2">
    <source>
        <dbReference type="SAM" id="Coils"/>
    </source>
</evidence>
<keyword evidence="2" id="KW-0175">Coiled coil</keyword>
<comment type="similarity">
    <text evidence="1">Belongs to the FAM228 family.</text>
</comment>
<gene>
    <name evidence="4" type="ORF">EGYM00392_LOCUS29748</name>
</gene>
<dbReference type="InterPro" id="IPR040046">
    <property type="entry name" value="FAM228"/>
</dbReference>
<evidence type="ECO:0000256" key="3">
    <source>
        <dbReference type="SAM" id="MobiDB-lite"/>
    </source>
</evidence>
<evidence type="ECO:0000256" key="1">
    <source>
        <dbReference type="ARBA" id="ARBA00007753"/>
    </source>
</evidence>
<sequence length="332" mass="37928">MAVRVHNAGGYLKLLGEAEWADNERSIQNFSPTSTVHSPQNASPRLTKEEQYMISLKQRNHEREERNNEEWTRAKAAAKLRLQKAAAREEAGLEQRYQELMQTRNGYMNELQERIQDVDYRHARKREMLHAQWLDNVFNPVQNQISAKLDAQWQDISADNLKHTKTILSLKTNPLNQSVGRNHTLPRVRQEHCKIKYSTAGIQDPLKPQPPIVMPEAKKQSGPPSPRLGAARIEPSTWSHYSRVHGHWERRNIELQENRELLDACFVASDPGIFSLDHYGYATGERGAEIVRKEFGTSKKIVAPMSKDGVEHKPKGKKPVDGAINDTRGLLV</sequence>
<accession>A0A7S1IPJ5</accession>
<proteinExistence type="inferred from homology"/>
<protein>
    <submittedName>
        <fullName evidence="4">Uncharacterized protein</fullName>
    </submittedName>
</protein>
<feature type="region of interest" description="Disordered" evidence="3">
    <location>
        <begin position="308"/>
        <end position="332"/>
    </location>
</feature>
<name>A0A7S1IPJ5_9EUGL</name>
<feature type="coiled-coil region" evidence="2">
    <location>
        <begin position="54"/>
        <end position="110"/>
    </location>
</feature>
<organism evidence="4">
    <name type="scientific">Eutreptiella gymnastica</name>
    <dbReference type="NCBI Taxonomy" id="73025"/>
    <lineage>
        <taxon>Eukaryota</taxon>
        <taxon>Discoba</taxon>
        <taxon>Euglenozoa</taxon>
        <taxon>Euglenida</taxon>
        <taxon>Spirocuta</taxon>
        <taxon>Euglenophyceae</taxon>
        <taxon>Eutreptiales</taxon>
        <taxon>Eutreptiaceae</taxon>
        <taxon>Eutreptiella</taxon>
    </lineage>
</organism>
<dbReference type="PANTHER" id="PTHR28584">
    <property type="entry name" value="FAMILY WITH SEQUENCE SIMILARITY 228 MEMBER A"/>
    <property type="match status" value="1"/>
</dbReference>
<dbReference type="PANTHER" id="PTHR28584:SF1">
    <property type="entry name" value="PROTEIN FAM228B"/>
    <property type="match status" value="1"/>
</dbReference>
<reference evidence="4" key="1">
    <citation type="submission" date="2021-01" db="EMBL/GenBank/DDBJ databases">
        <authorList>
            <person name="Corre E."/>
            <person name="Pelletier E."/>
            <person name="Niang G."/>
            <person name="Scheremetjew M."/>
            <person name="Finn R."/>
            <person name="Kale V."/>
            <person name="Holt S."/>
            <person name="Cochrane G."/>
            <person name="Meng A."/>
            <person name="Brown T."/>
            <person name="Cohen L."/>
        </authorList>
    </citation>
    <scope>NUCLEOTIDE SEQUENCE</scope>
    <source>
        <strain evidence="4">NIES-381</strain>
    </source>
</reference>